<dbReference type="SMART" id="SM00387">
    <property type="entry name" value="HATPase_c"/>
    <property type="match status" value="1"/>
</dbReference>
<comment type="catalytic activity">
    <reaction evidence="1">
        <text>ATP + protein L-histidine = ADP + protein N-phospho-L-histidine.</text>
        <dbReference type="EC" id="2.7.13.3"/>
    </reaction>
</comment>
<name>A0A346PFH6_9EURY</name>
<dbReference type="OrthoDB" id="8127at2157"/>
<keyword evidence="3" id="KW-0597">Phosphoprotein</keyword>
<dbReference type="Gene3D" id="1.10.287.130">
    <property type="match status" value="1"/>
</dbReference>
<dbReference type="AlphaFoldDB" id="A0A346PFH6"/>
<evidence type="ECO:0000256" key="1">
    <source>
        <dbReference type="ARBA" id="ARBA00000085"/>
    </source>
</evidence>
<dbReference type="EMBL" id="CP024047">
    <property type="protein sequence ID" value="AXR78271.1"/>
    <property type="molecule type" value="Genomic_DNA"/>
</dbReference>
<feature type="domain" description="Histidine kinase" evidence="7">
    <location>
        <begin position="139"/>
        <end position="330"/>
    </location>
</feature>
<keyword evidence="6" id="KW-0902">Two-component regulatory system</keyword>
<dbReference type="GeneID" id="37642169"/>
<dbReference type="GO" id="GO:0000155">
    <property type="term" value="F:phosphorelay sensor kinase activity"/>
    <property type="evidence" value="ECO:0007669"/>
    <property type="project" value="InterPro"/>
</dbReference>
<evidence type="ECO:0000256" key="5">
    <source>
        <dbReference type="ARBA" id="ARBA00022777"/>
    </source>
</evidence>
<evidence type="ECO:0000313" key="8">
    <source>
        <dbReference type="EMBL" id="AXR78271.1"/>
    </source>
</evidence>
<dbReference type="KEGG" id="nan:AArc1_1951"/>
<evidence type="ECO:0000256" key="3">
    <source>
        <dbReference type="ARBA" id="ARBA00022553"/>
    </source>
</evidence>
<dbReference type="SMART" id="SM00388">
    <property type="entry name" value="HisKA"/>
    <property type="match status" value="1"/>
</dbReference>
<evidence type="ECO:0000256" key="6">
    <source>
        <dbReference type="ARBA" id="ARBA00023012"/>
    </source>
</evidence>
<protein>
    <recommendedName>
        <fullName evidence="2">histidine kinase</fullName>
        <ecNumber evidence="2">2.7.13.3</ecNumber>
    </recommendedName>
</protein>
<keyword evidence="5 8" id="KW-0418">Kinase</keyword>
<dbReference type="PRINTS" id="PR00344">
    <property type="entry name" value="BCTRLSENSOR"/>
</dbReference>
<dbReference type="InterPro" id="IPR050736">
    <property type="entry name" value="Sensor_HK_Regulatory"/>
</dbReference>
<dbReference type="PROSITE" id="PS50109">
    <property type="entry name" value="HIS_KIN"/>
    <property type="match status" value="1"/>
</dbReference>
<evidence type="ECO:0000313" key="9">
    <source>
        <dbReference type="Proteomes" id="UP000258707"/>
    </source>
</evidence>
<dbReference type="CDD" id="cd00082">
    <property type="entry name" value="HisKA"/>
    <property type="match status" value="1"/>
</dbReference>
<organism evidence="8 9">
    <name type="scientific">Natrarchaeobaculum sulfurireducens</name>
    <dbReference type="NCBI Taxonomy" id="2044521"/>
    <lineage>
        <taxon>Archaea</taxon>
        <taxon>Methanobacteriati</taxon>
        <taxon>Methanobacteriota</taxon>
        <taxon>Stenosarchaea group</taxon>
        <taxon>Halobacteria</taxon>
        <taxon>Halobacteriales</taxon>
        <taxon>Natrialbaceae</taxon>
        <taxon>Natrarchaeobaculum</taxon>
    </lineage>
</organism>
<dbReference type="InterPro" id="IPR003661">
    <property type="entry name" value="HisK_dim/P_dom"/>
</dbReference>
<proteinExistence type="predicted"/>
<dbReference type="Pfam" id="PF02518">
    <property type="entry name" value="HATPase_c"/>
    <property type="match status" value="1"/>
</dbReference>
<evidence type="ECO:0000256" key="4">
    <source>
        <dbReference type="ARBA" id="ARBA00022679"/>
    </source>
</evidence>
<sequence length="339" mass="37327">MSDRGMIQLLVDDDANRDALAELLEARYDVTTDRNELTGDLLLVDDRSFSRYRDRITELKDDAPSSFRPVVLVRRPETRLDPSLLEERSDGGNPLVDDVVGAPVQQVVLFRRLSNLLVRRKQFEQLEAQNERLEEFASVVTHDLRNPLQVAKGRLDLLEPSVSAADREQLEIVAESLDRMESIVDTVLAQARNGLTTDRSELHLRSVVRDAWSVIEAPDASLIEPDGESVVVADPDHLLTAFENLFRNAVEHAGDDVTIDVGVLESGVYIADDGPGIDPSDRENVLERGYSGTGGGTGLGLDIVANAVEAHGWELTITESDAGGARFEITGVERPDPDR</sequence>
<dbReference type="InterPro" id="IPR005467">
    <property type="entry name" value="His_kinase_dom"/>
</dbReference>
<dbReference type="Proteomes" id="UP000258707">
    <property type="component" value="Chromosome"/>
</dbReference>
<dbReference type="Gene3D" id="3.30.565.10">
    <property type="entry name" value="Histidine kinase-like ATPase, C-terminal domain"/>
    <property type="match status" value="1"/>
</dbReference>
<evidence type="ECO:0000259" key="7">
    <source>
        <dbReference type="PROSITE" id="PS50109"/>
    </source>
</evidence>
<dbReference type="InterPro" id="IPR004358">
    <property type="entry name" value="Sig_transdc_His_kin-like_C"/>
</dbReference>
<dbReference type="InterPro" id="IPR036890">
    <property type="entry name" value="HATPase_C_sf"/>
</dbReference>
<gene>
    <name evidence="8" type="ORF">AArc1_1951</name>
</gene>
<reference evidence="9" key="1">
    <citation type="submission" date="2017-10" db="EMBL/GenBank/DDBJ databases">
        <title>Phenotypic and genomic properties of facultatively anaerobic sulfur-reducing natronoarchaea from hypersaline soda lakes.</title>
        <authorList>
            <person name="Sorokin D.Y."/>
            <person name="Kublanov I.V."/>
            <person name="Roman P."/>
            <person name="Sinninghe Damste J.S."/>
            <person name="Golyshin P.N."/>
            <person name="Rojo D."/>
            <person name="Ciordia S."/>
            <person name="Mena Md.C."/>
            <person name="Ferrer M."/>
            <person name="Messina E."/>
            <person name="Smedile F."/>
            <person name="La Spada G."/>
            <person name="La Cono V."/>
            <person name="Yakimov M.M."/>
        </authorList>
    </citation>
    <scope>NUCLEOTIDE SEQUENCE [LARGE SCALE GENOMIC DNA]</scope>
    <source>
        <strain evidence="9">AArc1</strain>
    </source>
</reference>
<evidence type="ECO:0000256" key="2">
    <source>
        <dbReference type="ARBA" id="ARBA00012438"/>
    </source>
</evidence>
<keyword evidence="4" id="KW-0808">Transferase</keyword>
<dbReference type="SUPFAM" id="SSF47384">
    <property type="entry name" value="Homodimeric domain of signal transducing histidine kinase"/>
    <property type="match status" value="1"/>
</dbReference>
<dbReference type="PANTHER" id="PTHR43711">
    <property type="entry name" value="TWO-COMPONENT HISTIDINE KINASE"/>
    <property type="match status" value="1"/>
</dbReference>
<dbReference type="InterPro" id="IPR003594">
    <property type="entry name" value="HATPase_dom"/>
</dbReference>
<dbReference type="RefSeq" id="WP_117364360.1">
    <property type="nucleotide sequence ID" value="NZ_CP024047.1"/>
</dbReference>
<dbReference type="EC" id="2.7.13.3" evidence="2"/>
<dbReference type="Pfam" id="PF00512">
    <property type="entry name" value="HisKA"/>
    <property type="match status" value="1"/>
</dbReference>
<dbReference type="SUPFAM" id="SSF55874">
    <property type="entry name" value="ATPase domain of HSP90 chaperone/DNA topoisomerase II/histidine kinase"/>
    <property type="match status" value="1"/>
</dbReference>
<dbReference type="PANTHER" id="PTHR43711:SF1">
    <property type="entry name" value="HISTIDINE KINASE 1"/>
    <property type="match status" value="1"/>
</dbReference>
<dbReference type="InterPro" id="IPR036097">
    <property type="entry name" value="HisK_dim/P_sf"/>
</dbReference>
<accession>A0A346PFH6</accession>